<dbReference type="EnsemblPlants" id="HORVU.MOREX.r3.3HG0318270.1">
    <property type="protein sequence ID" value="HORVU.MOREX.r3.3HG0318270.1.CDS1"/>
    <property type="gene ID" value="HORVU.MOREX.r3.3HG0318270"/>
</dbReference>
<dbReference type="SUPFAM" id="SSF57667">
    <property type="entry name" value="beta-beta-alpha zinc fingers"/>
    <property type="match status" value="1"/>
</dbReference>
<name>A0A8I7B6E3_HORVV</name>
<dbReference type="PANTHER" id="PTHR45988">
    <property type="entry name" value="C2H2 TYPE ZINC FINGER TRANSCRIPTION FACTOR FAMILY-RELATED"/>
    <property type="match status" value="1"/>
</dbReference>
<evidence type="ECO:0000256" key="1">
    <source>
        <dbReference type="ARBA" id="ARBA00022723"/>
    </source>
</evidence>
<evidence type="ECO:0000256" key="2">
    <source>
        <dbReference type="ARBA" id="ARBA00022737"/>
    </source>
</evidence>
<keyword evidence="4" id="KW-0862">Zinc</keyword>
<keyword evidence="6" id="KW-0804">Transcription</keyword>
<dbReference type="Gene3D" id="3.30.160.60">
    <property type="entry name" value="Classic Zinc Finger"/>
    <property type="match status" value="1"/>
</dbReference>
<evidence type="ECO:0000313" key="10">
    <source>
        <dbReference type="EnsemblPlants" id="HORVU.MOREX.r3.3HG0318270.1.CDS1"/>
    </source>
</evidence>
<evidence type="ECO:0000256" key="3">
    <source>
        <dbReference type="ARBA" id="ARBA00022771"/>
    </source>
</evidence>
<reference evidence="11" key="1">
    <citation type="journal article" date="2012" name="Nature">
        <title>A physical, genetic and functional sequence assembly of the barley genome.</title>
        <authorList>
            <consortium name="The International Barley Genome Sequencing Consortium"/>
            <person name="Mayer K.F."/>
            <person name="Waugh R."/>
            <person name="Brown J.W."/>
            <person name="Schulman A."/>
            <person name="Langridge P."/>
            <person name="Platzer M."/>
            <person name="Fincher G.B."/>
            <person name="Muehlbauer G.J."/>
            <person name="Sato K."/>
            <person name="Close T.J."/>
            <person name="Wise R.P."/>
            <person name="Stein N."/>
        </authorList>
    </citation>
    <scope>NUCLEOTIDE SEQUENCE [LARGE SCALE GENOMIC DNA]</scope>
    <source>
        <strain evidence="11">cv. Morex</strain>
    </source>
</reference>
<dbReference type="InterPro" id="IPR013087">
    <property type="entry name" value="Znf_C2H2_type"/>
</dbReference>
<evidence type="ECO:0000256" key="5">
    <source>
        <dbReference type="ARBA" id="ARBA00023015"/>
    </source>
</evidence>
<keyword evidence="11" id="KW-1185">Reference proteome</keyword>
<dbReference type="Gramene" id="HORVU.MOREX.r3.3HG0318270.1">
    <property type="protein sequence ID" value="HORVU.MOREX.r3.3HG0318270.1.CDS1"/>
    <property type="gene ID" value="HORVU.MOREX.r3.3HG0318270"/>
</dbReference>
<keyword evidence="3 7" id="KW-0863">Zinc-finger</keyword>
<dbReference type="GO" id="GO:0003700">
    <property type="term" value="F:DNA-binding transcription factor activity"/>
    <property type="evidence" value="ECO:0007669"/>
    <property type="project" value="InterPro"/>
</dbReference>
<evidence type="ECO:0000256" key="4">
    <source>
        <dbReference type="ARBA" id="ARBA00022833"/>
    </source>
</evidence>
<evidence type="ECO:0000256" key="8">
    <source>
        <dbReference type="SAM" id="MobiDB-lite"/>
    </source>
</evidence>
<dbReference type="InterPro" id="IPR036236">
    <property type="entry name" value="Znf_C2H2_sf"/>
</dbReference>
<keyword evidence="5" id="KW-0805">Transcription regulation</keyword>
<sequence length="420" mass="43890">MAGSTDDRLVQSRRRRREIEEGEVASGYYMGGCDTDTDDEDARYYLHPLPLHDHPQPKMVTVTRLGPVPVLHQVVGTTASRSGSTTRPSSPTSSLSSDGTISDATAGSHAAAATVLFPACPVCHRQFHNSKAVHGHMRVHAQAKPKPNEEKKVSAAVSTVDNSVSVSMAIDGPTQVKVETSDQVIPGSGSSSSASVESSRQHAADLSMAIVLAGEAPPAAASNKVDIAPVAPAPEPAALNLQPPTPTQQHVAVAPPHSFLQPLRIIQHQDPAAQRGYSCKECNQWFPTHQGLGGHVAGHKNRRIAAEAAPAIAAGVDPMAAGGPKPEKLHPCNVCGEVYSSGVKLGGHKRKHYNGKPIVPKKRPRVLPIGLAIPGPAPALEAPVVAVPAAQPPQLPAAQPQQSPVVPAGCLRLFGVTIMQ</sequence>
<organism evidence="10 11">
    <name type="scientific">Hordeum vulgare subsp. vulgare</name>
    <name type="common">Domesticated barley</name>
    <dbReference type="NCBI Taxonomy" id="112509"/>
    <lineage>
        <taxon>Eukaryota</taxon>
        <taxon>Viridiplantae</taxon>
        <taxon>Streptophyta</taxon>
        <taxon>Embryophyta</taxon>
        <taxon>Tracheophyta</taxon>
        <taxon>Spermatophyta</taxon>
        <taxon>Magnoliopsida</taxon>
        <taxon>Liliopsida</taxon>
        <taxon>Poales</taxon>
        <taxon>Poaceae</taxon>
        <taxon>BOP clade</taxon>
        <taxon>Pooideae</taxon>
        <taxon>Triticodae</taxon>
        <taxon>Triticeae</taxon>
        <taxon>Hordeinae</taxon>
        <taxon>Hordeum</taxon>
    </lineage>
</organism>
<keyword evidence="1" id="KW-0479">Metal-binding</keyword>
<dbReference type="PROSITE" id="PS50157">
    <property type="entry name" value="ZINC_FINGER_C2H2_2"/>
    <property type="match status" value="3"/>
</dbReference>
<dbReference type="PANTHER" id="PTHR45988:SF30">
    <property type="entry name" value="C2H2-TYPE DOMAIN-CONTAINING PROTEIN"/>
    <property type="match status" value="1"/>
</dbReference>
<reference evidence="10" key="3">
    <citation type="submission" date="2022-01" db="UniProtKB">
        <authorList>
            <consortium name="EnsemblPlants"/>
        </authorList>
    </citation>
    <scope>IDENTIFICATION</scope>
    <source>
        <strain evidence="10">subsp. vulgare</strain>
    </source>
</reference>
<feature type="domain" description="C2H2-type" evidence="9">
    <location>
        <begin position="330"/>
        <end position="357"/>
    </location>
</feature>
<keyword evidence="2" id="KW-0677">Repeat</keyword>
<feature type="region of interest" description="Disordered" evidence="8">
    <location>
        <begin position="76"/>
        <end position="101"/>
    </location>
</feature>
<feature type="compositionally biased region" description="Basic and acidic residues" evidence="8">
    <location>
        <begin position="1"/>
        <end position="10"/>
    </location>
</feature>
<feature type="domain" description="C2H2-type" evidence="9">
    <location>
        <begin position="118"/>
        <end position="145"/>
    </location>
</feature>
<feature type="domain" description="C2H2-type" evidence="9">
    <location>
        <begin position="277"/>
        <end position="304"/>
    </location>
</feature>
<dbReference type="SMART" id="SM00355">
    <property type="entry name" value="ZnF_C2H2"/>
    <property type="match status" value="3"/>
</dbReference>
<evidence type="ECO:0000256" key="7">
    <source>
        <dbReference type="PROSITE-ProRule" id="PRU00042"/>
    </source>
</evidence>
<dbReference type="PROSITE" id="PS00028">
    <property type="entry name" value="ZINC_FINGER_C2H2_1"/>
    <property type="match status" value="3"/>
</dbReference>
<evidence type="ECO:0000259" key="9">
    <source>
        <dbReference type="PROSITE" id="PS50157"/>
    </source>
</evidence>
<dbReference type="InterPro" id="IPR044653">
    <property type="entry name" value="AZF1/2/3-like"/>
</dbReference>
<dbReference type="GO" id="GO:0008270">
    <property type="term" value="F:zinc ion binding"/>
    <property type="evidence" value="ECO:0007669"/>
    <property type="project" value="UniProtKB-KW"/>
</dbReference>
<dbReference type="AlphaFoldDB" id="A0A8I7B6E3"/>
<proteinExistence type="predicted"/>
<evidence type="ECO:0000313" key="11">
    <source>
        <dbReference type="Proteomes" id="UP000011116"/>
    </source>
</evidence>
<protein>
    <recommendedName>
        <fullName evidence="9">C2H2-type domain-containing protein</fullName>
    </recommendedName>
</protein>
<accession>A0A8I7B6E3</accession>
<feature type="compositionally biased region" description="Low complexity" evidence="8">
    <location>
        <begin position="77"/>
        <end position="101"/>
    </location>
</feature>
<evidence type="ECO:0000256" key="6">
    <source>
        <dbReference type="ARBA" id="ARBA00023163"/>
    </source>
</evidence>
<reference evidence="10" key="2">
    <citation type="submission" date="2020-10" db="EMBL/GenBank/DDBJ databases">
        <authorList>
            <person name="Scholz U."/>
            <person name="Mascher M."/>
            <person name="Fiebig A."/>
        </authorList>
    </citation>
    <scope>NUCLEOTIDE SEQUENCE [LARGE SCALE GENOMIC DNA]</scope>
    <source>
        <strain evidence="10">cv. Morex</strain>
    </source>
</reference>
<dbReference type="Pfam" id="PF13912">
    <property type="entry name" value="zf-C2H2_6"/>
    <property type="match status" value="2"/>
</dbReference>
<dbReference type="Proteomes" id="UP000011116">
    <property type="component" value="Chromosome 3H"/>
</dbReference>
<feature type="region of interest" description="Disordered" evidence="8">
    <location>
        <begin position="1"/>
        <end position="34"/>
    </location>
</feature>